<dbReference type="PANTHER" id="PTHR46600:SF11">
    <property type="entry name" value="THAP DOMAIN-CONTAINING PROTEIN 10"/>
    <property type="match status" value="1"/>
</dbReference>
<keyword evidence="3" id="KW-0862">Zinc</keyword>
<dbReference type="PROSITE" id="PS50950">
    <property type="entry name" value="ZF_THAP"/>
    <property type="match status" value="1"/>
</dbReference>
<evidence type="ECO:0000256" key="6">
    <source>
        <dbReference type="SAM" id="MobiDB-lite"/>
    </source>
</evidence>
<feature type="compositionally biased region" description="Polar residues" evidence="6">
    <location>
        <begin position="144"/>
        <end position="153"/>
    </location>
</feature>
<evidence type="ECO:0000313" key="9">
    <source>
        <dbReference type="Proteomes" id="UP001153954"/>
    </source>
</evidence>
<dbReference type="Proteomes" id="UP001153954">
    <property type="component" value="Unassembled WGS sequence"/>
</dbReference>
<dbReference type="EMBL" id="CAKOGL010000019">
    <property type="protein sequence ID" value="CAH2098201.1"/>
    <property type="molecule type" value="Genomic_DNA"/>
</dbReference>
<feature type="region of interest" description="Disordered" evidence="6">
    <location>
        <begin position="83"/>
        <end position="109"/>
    </location>
</feature>
<feature type="compositionally biased region" description="Basic and acidic residues" evidence="6">
    <location>
        <begin position="154"/>
        <end position="171"/>
    </location>
</feature>
<dbReference type="AlphaFoldDB" id="A0AAU9UGP6"/>
<dbReference type="Gene3D" id="6.20.210.20">
    <property type="entry name" value="THAP domain"/>
    <property type="match status" value="1"/>
</dbReference>
<reference evidence="8" key="1">
    <citation type="submission" date="2022-03" db="EMBL/GenBank/DDBJ databases">
        <authorList>
            <person name="Tunstrom K."/>
        </authorList>
    </citation>
    <scope>NUCLEOTIDE SEQUENCE</scope>
</reference>
<feature type="compositionally biased region" description="Low complexity" evidence="6">
    <location>
        <begin position="90"/>
        <end position="107"/>
    </location>
</feature>
<evidence type="ECO:0000256" key="5">
    <source>
        <dbReference type="PROSITE-ProRule" id="PRU00309"/>
    </source>
</evidence>
<evidence type="ECO:0000256" key="1">
    <source>
        <dbReference type="ARBA" id="ARBA00022723"/>
    </source>
</evidence>
<dbReference type="Pfam" id="PF05485">
    <property type="entry name" value="THAP"/>
    <property type="match status" value="1"/>
</dbReference>
<evidence type="ECO:0000313" key="8">
    <source>
        <dbReference type="EMBL" id="CAH2098201.1"/>
    </source>
</evidence>
<feature type="region of interest" description="Disordered" evidence="6">
    <location>
        <begin position="141"/>
        <end position="171"/>
    </location>
</feature>
<dbReference type="InterPro" id="IPR006612">
    <property type="entry name" value="THAP_Znf"/>
</dbReference>
<protein>
    <recommendedName>
        <fullName evidence="7">THAP-type domain-containing protein</fullName>
    </recommendedName>
</protein>
<dbReference type="SMART" id="SM00980">
    <property type="entry name" value="THAP"/>
    <property type="match status" value="1"/>
</dbReference>
<organism evidence="8 9">
    <name type="scientific">Euphydryas editha</name>
    <name type="common">Edith's checkerspot</name>
    <dbReference type="NCBI Taxonomy" id="104508"/>
    <lineage>
        <taxon>Eukaryota</taxon>
        <taxon>Metazoa</taxon>
        <taxon>Ecdysozoa</taxon>
        <taxon>Arthropoda</taxon>
        <taxon>Hexapoda</taxon>
        <taxon>Insecta</taxon>
        <taxon>Pterygota</taxon>
        <taxon>Neoptera</taxon>
        <taxon>Endopterygota</taxon>
        <taxon>Lepidoptera</taxon>
        <taxon>Glossata</taxon>
        <taxon>Ditrysia</taxon>
        <taxon>Papilionoidea</taxon>
        <taxon>Nymphalidae</taxon>
        <taxon>Nymphalinae</taxon>
        <taxon>Euphydryas</taxon>
    </lineage>
</organism>
<dbReference type="PANTHER" id="PTHR46600">
    <property type="entry name" value="THAP DOMAIN-CONTAINING"/>
    <property type="match status" value="1"/>
</dbReference>
<keyword evidence="9" id="KW-1185">Reference proteome</keyword>
<dbReference type="GO" id="GO:0008270">
    <property type="term" value="F:zinc ion binding"/>
    <property type="evidence" value="ECO:0007669"/>
    <property type="project" value="UniProtKB-KW"/>
</dbReference>
<evidence type="ECO:0000256" key="2">
    <source>
        <dbReference type="ARBA" id="ARBA00022771"/>
    </source>
</evidence>
<keyword evidence="2 5" id="KW-0863">Zinc-finger</keyword>
<keyword evidence="4 5" id="KW-0238">DNA-binding</keyword>
<keyword evidence="1" id="KW-0479">Metal-binding</keyword>
<dbReference type="SUPFAM" id="SSF57716">
    <property type="entry name" value="Glucocorticoid receptor-like (DNA-binding domain)"/>
    <property type="match status" value="1"/>
</dbReference>
<evidence type="ECO:0000259" key="7">
    <source>
        <dbReference type="PROSITE" id="PS50950"/>
    </source>
</evidence>
<dbReference type="InterPro" id="IPR026516">
    <property type="entry name" value="THAP1/10"/>
</dbReference>
<gene>
    <name evidence="8" type="ORF">EEDITHA_LOCUS13343</name>
</gene>
<dbReference type="SMART" id="SM00692">
    <property type="entry name" value="DM3"/>
    <property type="match status" value="1"/>
</dbReference>
<evidence type="ECO:0000256" key="3">
    <source>
        <dbReference type="ARBA" id="ARBA00022833"/>
    </source>
</evidence>
<dbReference type="GO" id="GO:0043565">
    <property type="term" value="F:sequence-specific DNA binding"/>
    <property type="evidence" value="ECO:0007669"/>
    <property type="project" value="InterPro"/>
</dbReference>
<accession>A0AAU9UGP6</accession>
<comment type="caution">
    <text evidence="8">The sequence shown here is derived from an EMBL/GenBank/DDBJ whole genome shotgun (WGS) entry which is preliminary data.</text>
</comment>
<feature type="domain" description="THAP-type" evidence="7">
    <location>
        <begin position="1"/>
        <end position="84"/>
    </location>
</feature>
<dbReference type="InterPro" id="IPR038441">
    <property type="entry name" value="THAP_Znf_sf"/>
</dbReference>
<sequence>MSKSRAYCIVDGCQNQTTNKSLSFFKLPKDEERRNKWLKIIGRSDLMNRKDLKPGSYIVCSVHFEKNMIFMTPRLHPDAMPTKYLPSQPSTSTSTSEMESSTIDTSTQTEFSKVNNISIENIKDTTCETSAVKTEEINVDEKTQTSISLSQDTPEIRKLRDNSQDSEQKRRRLEREIVKIEKEVQVKEEKN</sequence>
<name>A0AAU9UGP6_EUPED</name>
<proteinExistence type="predicted"/>
<evidence type="ECO:0000256" key="4">
    <source>
        <dbReference type="ARBA" id="ARBA00023125"/>
    </source>
</evidence>